<evidence type="ECO:0000313" key="2">
    <source>
        <dbReference type="Proteomes" id="UP000749559"/>
    </source>
</evidence>
<protein>
    <submittedName>
        <fullName evidence="1">Uncharacterized protein</fullName>
    </submittedName>
</protein>
<organism evidence="1 2">
    <name type="scientific">Owenia fusiformis</name>
    <name type="common">Polychaete worm</name>
    <dbReference type="NCBI Taxonomy" id="6347"/>
    <lineage>
        <taxon>Eukaryota</taxon>
        <taxon>Metazoa</taxon>
        <taxon>Spiralia</taxon>
        <taxon>Lophotrochozoa</taxon>
        <taxon>Annelida</taxon>
        <taxon>Polychaeta</taxon>
        <taxon>Sedentaria</taxon>
        <taxon>Canalipalpata</taxon>
        <taxon>Sabellida</taxon>
        <taxon>Oweniida</taxon>
        <taxon>Oweniidae</taxon>
        <taxon>Owenia</taxon>
    </lineage>
</organism>
<accession>A0A8J1UNC6</accession>
<comment type="caution">
    <text evidence="1">The sequence shown here is derived from an EMBL/GenBank/DDBJ whole genome shotgun (WGS) entry which is preliminary data.</text>
</comment>
<dbReference type="Proteomes" id="UP000749559">
    <property type="component" value="Unassembled WGS sequence"/>
</dbReference>
<name>A0A8J1UNC6_OWEFU</name>
<dbReference type="AlphaFoldDB" id="A0A8J1UNC6"/>
<keyword evidence="2" id="KW-1185">Reference proteome</keyword>
<proteinExistence type="predicted"/>
<gene>
    <name evidence="1" type="ORF">OFUS_LOCUS7092</name>
</gene>
<dbReference type="EMBL" id="CAIIXF020000003">
    <property type="protein sequence ID" value="CAH1780396.1"/>
    <property type="molecule type" value="Genomic_DNA"/>
</dbReference>
<evidence type="ECO:0000313" key="1">
    <source>
        <dbReference type="EMBL" id="CAH1780396.1"/>
    </source>
</evidence>
<reference evidence="1" key="1">
    <citation type="submission" date="2022-03" db="EMBL/GenBank/DDBJ databases">
        <authorList>
            <person name="Martin C."/>
        </authorList>
    </citation>
    <scope>NUCLEOTIDE SEQUENCE</scope>
</reference>
<sequence length="311" mass="34899">MEVTLLFIVAGACLAVASAALPSCPGDCYFGDFLQARMRLDLYLSPSCPLLNVTVGKYTSHEICFAKACELGANVVQYGTQWDERNDHHCAIYKCDSNVNGTDWDYGWVDDGVQRPVYARPHPFIPKCHSSYFRKRGLVDVLWRGESPCLSITNHTGFNLRDCMSAACHDKANLFRFFTNESPQRCETIQCGYNPSENDYEFNLYRSDNASVMYTLSHLAIDCNSQFKPEPIQLPLPACFDEVSLCGQGDAEEAFCKTGSNLIMYNINSTTRSSTALKCKRNHEGTGWDFYFIESICFGQDSLVKNIKTNG</sequence>